<name>A0A6C0DHM3_9ZZZZ</name>
<proteinExistence type="predicted"/>
<evidence type="ECO:0000256" key="1">
    <source>
        <dbReference type="SAM" id="MobiDB-lite"/>
    </source>
</evidence>
<dbReference type="EMBL" id="MN739599">
    <property type="protein sequence ID" value="QHT15035.1"/>
    <property type="molecule type" value="Genomic_DNA"/>
</dbReference>
<dbReference type="AlphaFoldDB" id="A0A6C0DHM3"/>
<organism evidence="2">
    <name type="scientific">viral metagenome</name>
    <dbReference type="NCBI Taxonomy" id="1070528"/>
    <lineage>
        <taxon>unclassified sequences</taxon>
        <taxon>metagenomes</taxon>
        <taxon>organismal metagenomes</taxon>
    </lineage>
</organism>
<feature type="compositionally biased region" description="Basic residues" evidence="1">
    <location>
        <begin position="252"/>
        <end position="283"/>
    </location>
</feature>
<sequence length="283" mass="32743">MSYFFDAAKNTLRKAGKFAVGVTYSLDKAAENSGHPLENGFGSFGKFNGKYILYNTFSIFSQFICVIDYIVPGNDFNSVQSSPNTIYKSKDGKTYVIAVKIPENIKQSLETHFPIRKYDMIIVSLKKNPDGTLYKNRNGTYELHNSYTKCDDTICNGDIKYKIIDEAENKFEQIIYNSQDTEEEKYKKIKELFMANRLNTTQNFYNLTVKMRNNVNGNFYDYEDKKKKEKAAKQNYNSIMLQNETDDDTSGGKKKTKRGRKTIRGKKTKRGNKTKIRTRKNKK</sequence>
<feature type="region of interest" description="Disordered" evidence="1">
    <location>
        <begin position="236"/>
        <end position="283"/>
    </location>
</feature>
<protein>
    <submittedName>
        <fullName evidence="2">Uncharacterized protein</fullName>
    </submittedName>
</protein>
<accession>A0A6C0DHM3</accession>
<reference evidence="2" key="1">
    <citation type="journal article" date="2020" name="Nature">
        <title>Giant virus diversity and host interactions through global metagenomics.</title>
        <authorList>
            <person name="Schulz F."/>
            <person name="Roux S."/>
            <person name="Paez-Espino D."/>
            <person name="Jungbluth S."/>
            <person name="Walsh D.A."/>
            <person name="Denef V.J."/>
            <person name="McMahon K.D."/>
            <person name="Konstantinidis K.T."/>
            <person name="Eloe-Fadrosh E.A."/>
            <person name="Kyrpides N.C."/>
            <person name="Woyke T."/>
        </authorList>
    </citation>
    <scope>NUCLEOTIDE SEQUENCE</scope>
    <source>
        <strain evidence="2">GVMAG-M-3300023174-144</strain>
    </source>
</reference>
<evidence type="ECO:0000313" key="2">
    <source>
        <dbReference type="EMBL" id="QHT15035.1"/>
    </source>
</evidence>